<dbReference type="AlphaFoldDB" id="A0A8H7A8C5"/>
<evidence type="ECO:0000313" key="3">
    <source>
        <dbReference type="Proteomes" id="UP000606974"/>
    </source>
</evidence>
<accession>A0A8H7A8C5</accession>
<dbReference type="Proteomes" id="UP000606974">
    <property type="component" value="Unassembled WGS sequence"/>
</dbReference>
<feature type="region of interest" description="Disordered" evidence="1">
    <location>
        <begin position="165"/>
        <end position="195"/>
    </location>
</feature>
<reference evidence="2" key="1">
    <citation type="submission" date="2020-02" db="EMBL/GenBank/DDBJ databases">
        <authorList>
            <person name="Palmer J.M."/>
        </authorList>
    </citation>
    <scope>NUCLEOTIDE SEQUENCE</scope>
    <source>
        <strain evidence="2">EPUS1.4</strain>
        <tissue evidence="2">Thallus</tissue>
    </source>
</reference>
<name>A0A8H7A8C5_9EURO</name>
<feature type="compositionally biased region" description="Polar residues" evidence="1">
    <location>
        <begin position="35"/>
        <end position="45"/>
    </location>
</feature>
<proteinExistence type="predicted"/>
<dbReference type="OrthoDB" id="4119268at2759"/>
<feature type="compositionally biased region" description="Basic and acidic residues" evidence="1">
    <location>
        <begin position="118"/>
        <end position="132"/>
    </location>
</feature>
<feature type="region of interest" description="Disordered" evidence="1">
    <location>
        <begin position="1"/>
        <end position="45"/>
    </location>
</feature>
<comment type="caution">
    <text evidence="2">The sequence shown here is derived from an EMBL/GenBank/DDBJ whole genome shotgun (WGS) entry which is preliminary data.</text>
</comment>
<keyword evidence="3" id="KW-1185">Reference proteome</keyword>
<evidence type="ECO:0000256" key="1">
    <source>
        <dbReference type="SAM" id="MobiDB-lite"/>
    </source>
</evidence>
<evidence type="ECO:0000313" key="2">
    <source>
        <dbReference type="EMBL" id="KAF7503993.1"/>
    </source>
</evidence>
<feature type="compositionally biased region" description="Basic and acidic residues" evidence="1">
    <location>
        <begin position="211"/>
        <end position="221"/>
    </location>
</feature>
<protein>
    <submittedName>
        <fullName evidence="2">Uncharacterized protein</fullName>
    </submittedName>
</protein>
<dbReference type="EMBL" id="JAACFV010000153">
    <property type="protein sequence ID" value="KAF7503993.1"/>
    <property type="molecule type" value="Genomic_DNA"/>
</dbReference>
<sequence length="231" mass="25758">MPRKPKAPTKSTPKPSDSYPNPLPASLQSHPPMPISNNKTSSDASYDTQLAEWTAKNARAKAIIMSTLVPGSEPWHIAEGLEYAADIWKALEDKYGPNSERKGFDAKDVVYDEDDDDGRQAADGEWQDKKWTGEQQPAAAAPKDRLAQEVSEGLHEVAELWTREREQERAQAMTTRCAAAEDTQSAAEEKRKWNDDSMRDQRFLWALLNGGKEEELTRTNDTENQELGAGG</sequence>
<feature type="compositionally biased region" description="Basic and acidic residues" evidence="1">
    <location>
        <begin position="95"/>
        <end position="110"/>
    </location>
</feature>
<feature type="region of interest" description="Disordered" evidence="1">
    <location>
        <begin position="95"/>
        <end position="150"/>
    </location>
</feature>
<organism evidence="2 3">
    <name type="scientific">Endocarpon pusillum</name>
    <dbReference type="NCBI Taxonomy" id="364733"/>
    <lineage>
        <taxon>Eukaryota</taxon>
        <taxon>Fungi</taxon>
        <taxon>Dikarya</taxon>
        <taxon>Ascomycota</taxon>
        <taxon>Pezizomycotina</taxon>
        <taxon>Eurotiomycetes</taxon>
        <taxon>Chaetothyriomycetidae</taxon>
        <taxon>Verrucariales</taxon>
        <taxon>Verrucariaceae</taxon>
        <taxon>Endocarpon</taxon>
    </lineage>
</organism>
<gene>
    <name evidence="2" type="ORF">GJ744_002921</name>
</gene>
<feature type="region of interest" description="Disordered" evidence="1">
    <location>
        <begin position="211"/>
        <end position="231"/>
    </location>
</feature>